<keyword evidence="1" id="KW-0863">Zinc-finger</keyword>
<dbReference type="InterPro" id="IPR013087">
    <property type="entry name" value="Znf_C2H2_type"/>
</dbReference>
<comment type="caution">
    <text evidence="3">The sequence shown here is derived from an EMBL/GenBank/DDBJ whole genome shotgun (WGS) entry which is preliminary data.</text>
</comment>
<protein>
    <recommendedName>
        <fullName evidence="2">C2H2-type domain-containing protein</fullName>
    </recommendedName>
</protein>
<dbReference type="GO" id="GO:0008270">
    <property type="term" value="F:zinc ion binding"/>
    <property type="evidence" value="ECO:0007669"/>
    <property type="project" value="UniProtKB-KW"/>
</dbReference>
<gene>
    <name evidence="3" type="ORF">EYC80_002638</name>
</gene>
<dbReference type="Proteomes" id="UP000326757">
    <property type="component" value="Unassembled WGS sequence"/>
</dbReference>
<name>A0A5N6K4Q9_MONLA</name>
<feature type="domain" description="C2H2-type" evidence="2">
    <location>
        <begin position="25"/>
        <end position="51"/>
    </location>
</feature>
<accession>A0A5N6K4Q9</accession>
<dbReference type="Pfam" id="PF12874">
    <property type="entry name" value="zf-met"/>
    <property type="match status" value="2"/>
</dbReference>
<keyword evidence="1" id="KW-0862">Zinc</keyword>
<dbReference type="PROSITE" id="PS50157">
    <property type="entry name" value="ZINC_FINGER_C2H2_2"/>
    <property type="match status" value="3"/>
</dbReference>
<keyword evidence="1" id="KW-0479">Metal-binding</keyword>
<evidence type="ECO:0000259" key="2">
    <source>
        <dbReference type="PROSITE" id="PS50157"/>
    </source>
</evidence>
<feature type="domain" description="C2H2-type" evidence="2">
    <location>
        <begin position="112"/>
        <end position="142"/>
    </location>
</feature>
<evidence type="ECO:0000313" key="4">
    <source>
        <dbReference type="Proteomes" id="UP000326757"/>
    </source>
</evidence>
<organism evidence="3 4">
    <name type="scientific">Monilinia laxa</name>
    <name type="common">Brown rot fungus</name>
    <name type="synonym">Sclerotinia laxa</name>
    <dbReference type="NCBI Taxonomy" id="61186"/>
    <lineage>
        <taxon>Eukaryota</taxon>
        <taxon>Fungi</taxon>
        <taxon>Dikarya</taxon>
        <taxon>Ascomycota</taxon>
        <taxon>Pezizomycotina</taxon>
        <taxon>Leotiomycetes</taxon>
        <taxon>Helotiales</taxon>
        <taxon>Sclerotiniaceae</taxon>
        <taxon>Monilinia</taxon>
    </lineage>
</organism>
<dbReference type="Gene3D" id="3.30.160.60">
    <property type="entry name" value="Classic Zinc Finger"/>
    <property type="match status" value="2"/>
</dbReference>
<dbReference type="AlphaFoldDB" id="A0A5N6K4Q9"/>
<sequence>MNTISEYRLVQKLFDSEREADIMSSRCIPCGRSFGSERALEQHLQDSPAHAVSFRCGVCNRPFASDEALQQHIRDSPAHVPSFDSNGHKKSLGNDEALQQHIRNSPVYTPSFDCDSCNRSFGSEEALQQHIRDSPNHPKNTETPLDIFFRSFPTFNYDASLPPATSYANLQRHEGWPHKSAQSKDAWNRYQEALQNELHLWFGAENDLTAWHALCRAIGIDELPKTCEQCKEVVRRTHVNIVDLIAWGRSNREEKASTFRDLEALRVYTKSTRKIFHNTPDDEGGNIVLRHLLRRIF</sequence>
<feature type="domain" description="C2H2-type" evidence="2">
    <location>
        <begin position="54"/>
        <end position="79"/>
    </location>
</feature>
<dbReference type="InterPro" id="IPR036236">
    <property type="entry name" value="Znf_C2H2_sf"/>
</dbReference>
<keyword evidence="4" id="KW-1185">Reference proteome</keyword>
<dbReference type="OrthoDB" id="6105938at2759"/>
<dbReference type="PANTHER" id="PTHR38846:SF1">
    <property type="entry name" value="C3H1-TYPE DOMAIN-CONTAINING PROTEIN"/>
    <property type="match status" value="1"/>
</dbReference>
<evidence type="ECO:0000313" key="3">
    <source>
        <dbReference type="EMBL" id="KAB8297279.1"/>
    </source>
</evidence>
<reference evidence="3 4" key="1">
    <citation type="submission" date="2019-06" db="EMBL/GenBank/DDBJ databases">
        <title>Genome Sequence of the Brown Rot Fungal Pathogen Monilinia laxa.</title>
        <authorList>
            <person name="De Miccolis Angelini R.M."/>
            <person name="Landi L."/>
            <person name="Abate D."/>
            <person name="Pollastro S."/>
            <person name="Romanazzi G."/>
            <person name="Faretra F."/>
        </authorList>
    </citation>
    <scope>NUCLEOTIDE SEQUENCE [LARGE SCALE GENOMIC DNA]</scope>
    <source>
        <strain evidence="3 4">Mlax316</strain>
    </source>
</reference>
<dbReference type="PANTHER" id="PTHR38846">
    <property type="entry name" value="C3H1-TYPE DOMAIN-CONTAINING PROTEIN"/>
    <property type="match status" value="1"/>
</dbReference>
<evidence type="ECO:0000256" key="1">
    <source>
        <dbReference type="PROSITE-ProRule" id="PRU00042"/>
    </source>
</evidence>
<dbReference type="SMART" id="SM00355">
    <property type="entry name" value="ZnF_C2H2"/>
    <property type="match status" value="3"/>
</dbReference>
<proteinExistence type="predicted"/>
<dbReference type="EMBL" id="VIGI01000008">
    <property type="protein sequence ID" value="KAB8297279.1"/>
    <property type="molecule type" value="Genomic_DNA"/>
</dbReference>
<dbReference type="SUPFAM" id="SSF57667">
    <property type="entry name" value="beta-beta-alpha zinc fingers"/>
    <property type="match status" value="1"/>
</dbReference>